<sequence>MELPEQAALKTLGQNPDRDDAAARVQAEFVFVRQQANLLHQKRNLLKWRSDNNFKALSLKRSECNTLAQRIADLKANLEAVRGEKNRALGLRTAADLEASKLGRRNDMLQLEHHQVSRDLEEWRARRDGFEIEITSERRLTSAERRKRDSQYRLLQLAKNREKRLRWKIHLLESMNMAAHQARLDFDEYKKYEYKRLDLLRCCSDSV</sequence>
<dbReference type="VEuPathDB" id="ToxoDB:CSUI_001893"/>
<comment type="caution">
    <text evidence="2">The sequence shown here is derived from an EMBL/GenBank/DDBJ whole genome shotgun (WGS) entry which is preliminary data.</text>
</comment>
<accession>A0A2C6L6T6</accession>
<name>A0A2C6L6T6_9APIC</name>
<protein>
    <submittedName>
        <fullName evidence="2">Uncharacterized protein</fullName>
    </submittedName>
</protein>
<dbReference type="Proteomes" id="UP000221165">
    <property type="component" value="Unassembled WGS sequence"/>
</dbReference>
<proteinExistence type="predicted"/>
<organism evidence="2 3">
    <name type="scientific">Cystoisospora suis</name>
    <dbReference type="NCBI Taxonomy" id="483139"/>
    <lineage>
        <taxon>Eukaryota</taxon>
        <taxon>Sar</taxon>
        <taxon>Alveolata</taxon>
        <taxon>Apicomplexa</taxon>
        <taxon>Conoidasida</taxon>
        <taxon>Coccidia</taxon>
        <taxon>Eucoccidiorida</taxon>
        <taxon>Eimeriorina</taxon>
        <taxon>Sarcocystidae</taxon>
        <taxon>Cystoisospora</taxon>
    </lineage>
</organism>
<gene>
    <name evidence="2" type="ORF">CSUI_001893</name>
</gene>
<dbReference type="OrthoDB" id="331471at2759"/>
<dbReference type="EMBL" id="MIGC01000782">
    <property type="protein sequence ID" value="PHJ24257.1"/>
    <property type="molecule type" value="Genomic_DNA"/>
</dbReference>
<dbReference type="GeneID" id="94425307"/>
<keyword evidence="3" id="KW-1185">Reference proteome</keyword>
<dbReference type="RefSeq" id="XP_067925930.1">
    <property type="nucleotide sequence ID" value="XM_068062096.1"/>
</dbReference>
<feature type="coiled-coil region" evidence="1">
    <location>
        <begin position="64"/>
        <end position="126"/>
    </location>
</feature>
<evidence type="ECO:0000313" key="2">
    <source>
        <dbReference type="EMBL" id="PHJ24257.1"/>
    </source>
</evidence>
<dbReference type="AlphaFoldDB" id="A0A2C6L6T6"/>
<reference evidence="2 3" key="1">
    <citation type="journal article" date="2017" name="Int. J. Parasitol.">
        <title>The genome of the protozoan parasite Cystoisospora suis and a reverse vaccinology approach to identify vaccine candidates.</title>
        <authorList>
            <person name="Palmieri N."/>
            <person name="Shrestha A."/>
            <person name="Ruttkowski B."/>
            <person name="Beck T."/>
            <person name="Vogl C."/>
            <person name="Tomley F."/>
            <person name="Blake D.P."/>
            <person name="Joachim A."/>
        </authorList>
    </citation>
    <scope>NUCLEOTIDE SEQUENCE [LARGE SCALE GENOMIC DNA]</scope>
    <source>
        <strain evidence="2 3">Wien I</strain>
    </source>
</reference>
<keyword evidence="1" id="KW-0175">Coiled coil</keyword>
<evidence type="ECO:0000256" key="1">
    <source>
        <dbReference type="SAM" id="Coils"/>
    </source>
</evidence>
<evidence type="ECO:0000313" key="3">
    <source>
        <dbReference type="Proteomes" id="UP000221165"/>
    </source>
</evidence>